<keyword evidence="2" id="KW-1185">Reference proteome</keyword>
<sequence length="111" mass="11870">MFAAARQGLGRVAQAARPRTVPARRHMSADVYVIGGKEFSTEQVVGLVFGFYCVLGFLGTRGGSKKEEPKVAESAPAASGSVVSMLDDGFEAWAANPSNMKKWEDSIAEMK</sequence>
<evidence type="ECO:0000313" key="2">
    <source>
        <dbReference type="Proteomes" id="UP000789595"/>
    </source>
</evidence>
<comment type="caution">
    <text evidence="1">The sequence shown here is derived from an EMBL/GenBank/DDBJ whole genome shotgun (WGS) entry which is preliminary data.</text>
</comment>
<dbReference type="AlphaFoldDB" id="A0A8J2X329"/>
<gene>
    <name evidence="1" type="ORF">PECAL_6P00750</name>
</gene>
<dbReference type="EMBL" id="CAKKNE010000006">
    <property type="protein sequence ID" value="CAH0378486.1"/>
    <property type="molecule type" value="Genomic_DNA"/>
</dbReference>
<organism evidence="1 2">
    <name type="scientific">Pelagomonas calceolata</name>
    <dbReference type="NCBI Taxonomy" id="35677"/>
    <lineage>
        <taxon>Eukaryota</taxon>
        <taxon>Sar</taxon>
        <taxon>Stramenopiles</taxon>
        <taxon>Ochrophyta</taxon>
        <taxon>Pelagophyceae</taxon>
        <taxon>Pelagomonadales</taxon>
        <taxon>Pelagomonadaceae</taxon>
        <taxon>Pelagomonas</taxon>
    </lineage>
</organism>
<evidence type="ECO:0000313" key="1">
    <source>
        <dbReference type="EMBL" id="CAH0378486.1"/>
    </source>
</evidence>
<name>A0A8J2X329_9STRA</name>
<protein>
    <submittedName>
        <fullName evidence="1">Uncharacterized protein</fullName>
    </submittedName>
</protein>
<reference evidence="1" key="1">
    <citation type="submission" date="2021-11" db="EMBL/GenBank/DDBJ databases">
        <authorList>
            <consortium name="Genoscope - CEA"/>
            <person name="William W."/>
        </authorList>
    </citation>
    <scope>NUCLEOTIDE SEQUENCE</scope>
</reference>
<accession>A0A8J2X329</accession>
<proteinExistence type="predicted"/>
<dbReference type="Proteomes" id="UP000789595">
    <property type="component" value="Unassembled WGS sequence"/>
</dbReference>